<dbReference type="eggNOG" id="ENOG502S1KU">
    <property type="taxonomic scope" value="Eukaryota"/>
</dbReference>
<dbReference type="EMBL" id="AGSI01000027">
    <property type="protein sequence ID" value="EIE18079.1"/>
    <property type="molecule type" value="Genomic_DNA"/>
</dbReference>
<reference evidence="1 2" key="1">
    <citation type="journal article" date="2012" name="Genome Biol.">
        <title>The genome of the polar eukaryotic microalga coccomyxa subellipsoidea reveals traits of cold adaptation.</title>
        <authorList>
            <person name="Blanc G."/>
            <person name="Agarkova I."/>
            <person name="Grimwood J."/>
            <person name="Kuo A."/>
            <person name="Brueggeman A."/>
            <person name="Dunigan D."/>
            <person name="Gurnon J."/>
            <person name="Ladunga I."/>
            <person name="Lindquist E."/>
            <person name="Lucas S."/>
            <person name="Pangilinan J."/>
            <person name="Proschold T."/>
            <person name="Salamov A."/>
            <person name="Schmutz J."/>
            <person name="Weeks D."/>
            <person name="Yamada T."/>
            <person name="Claverie J.M."/>
            <person name="Grigoriev I."/>
            <person name="Van Etten J."/>
            <person name="Lomsadze A."/>
            <person name="Borodovsky M."/>
        </authorList>
    </citation>
    <scope>NUCLEOTIDE SEQUENCE [LARGE SCALE GENOMIC DNA]</scope>
    <source>
        <strain evidence="1 2">C-169</strain>
    </source>
</reference>
<dbReference type="KEGG" id="csl:COCSUDRAFT_34629"/>
<dbReference type="GeneID" id="17036033"/>
<organism evidence="1 2">
    <name type="scientific">Coccomyxa subellipsoidea (strain C-169)</name>
    <name type="common">Green microalga</name>
    <dbReference type="NCBI Taxonomy" id="574566"/>
    <lineage>
        <taxon>Eukaryota</taxon>
        <taxon>Viridiplantae</taxon>
        <taxon>Chlorophyta</taxon>
        <taxon>core chlorophytes</taxon>
        <taxon>Trebouxiophyceae</taxon>
        <taxon>Trebouxiophyceae incertae sedis</taxon>
        <taxon>Coccomyxaceae</taxon>
        <taxon>Coccomyxa</taxon>
        <taxon>Coccomyxa subellipsoidea</taxon>
    </lineage>
</organism>
<sequence>MSTIEDSKGNCGNWMRDYTQLHKSVRSGAKGPRYLMVQAKNTSGLADMFACISSAFLCALLSDRALIIDESDESSRLSVAYSAPNIDWIHQPQKLESLSRKTVHGIGTTGPPAEGPDIDVFHWGNLSSFGSEELVIFDDCNAGLIMPLFDNPFYKVRLYELGLTPETAYGCIFSFLFRLRSTAKDTVKKEIEAMEDSRYIKIGIHIRTSDPTMANQELRWPSHDEAERELANYRPYFSCALEIEEKISRASKKEILWLVLSDSMLLRKSAVVLHGKKILTKIEDGRPPRHVRSSQGGGGADAMSLSAGEHWLFSLADYHIFGFGGFGKSAALSSNKWGYYEVHWHKDPSCKAVSVRELADVPPGI</sequence>
<keyword evidence="2" id="KW-1185">Reference proteome</keyword>
<dbReference type="RefSeq" id="XP_005642623.1">
    <property type="nucleotide sequence ID" value="XM_005642566.1"/>
</dbReference>
<dbReference type="Proteomes" id="UP000007264">
    <property type="component" value="Unassembled WGS sequence"/>
</dbReference>
<comment type="caution">
    <text evidence="1">The sequence shown here is derived from an EMBL/GenBank/DDBJ whole genome shotgun (WGS) entry which is preliminary data.</text>
</comment>
<gene>
    <name evidence="1" type="ORF">COCSUDRAFT_34629</name>
</gene>
<evidence type="ECO:0000313" key="1">
    <source>
        <dbReference type="EMBL" id="EIE18079.1"/>
    </source>
</evidence>
<name>I0YI60_COCSC</name>
<dbReference type="AlphaFoldDB" id="I0YI60"/>
<evidence type="ECO:0008006" key="3">
    <source>
        <dbReference type="Google" id="ProtNLM"/>
    </source>
</evidence>
<accession>I0YI60</accession>
<protein>
    <recommendedName>
        <fullName evidence="3">Fucosyltransferase</fullName>
    </recommendedName>
</protein>
<evidence type="ECO:0000313" key="2">
    <source>
        <dbReference type="Proteomes" id="UP000007264"/>
    </source>
</evidence>
<dbReference type="OrthoDB" id="543231at2759"/>
<proteinExistence type="predicted"/>